<keyword evidence="2" id="KW-1185">Reference proteome</keyword>
<evidence type="ECO:0000313" key="1">
    <source>
        <dbReference type="EMBL" id="RRJ17304.1"/>
    </source>
</evidence>
<protein>
    <submittedName>
        <fullName evidence="1">Uncharacterized protein</fullName>
    </submittedName>
</protein>
<dbReference type="Proteomes" id="UP000276982">
    <property type="component" value="Unassembled WGS sequence"/>
</dbReference>
<comment type="caution">
    <text evidence="1">The sequence shown here is derived from an EMBL/GenBank/DDBJ whole genome shotgun (WGS) entry which is preliminary data.</text>
</comment>
<reference evidence="1 2" key="1">
    <citation type="submission" date="2018-11" db="EMBL/GenBank/DDBJ databases">
        <title>Genome sequencing of Lachnoanaerobaculum orale DSM 24553T.</title>
        <authorList>
            <person name="Kook J.-K."/>
            <person name="Park S.-N."/>
            <person name="Lim Y.K."/>
        </authorList>
    </citation>
    <scope>NUCLEOTIDE SEQUENCE [LARGE SCALE GENOMIC DNA]</scope>
    <source>
        <strain evidence="1 2">DSM 24553</strain>
    </source>
</reference>
<accession>A0A3P3Q873</accession>
<gene>
    <name evidence="1" type="ORF">EHW90_00110</name>
</gene>
<dbReference type="AlphaFoldDB" id="A0A3P3Q873"/>
<evidence type="ECO:0000313" key="2">
    <source>
        <dbReference type="Proteomes" id="UP000276982"/>
    </source>
</evidence>
<proteinExistence type="predicted"/>
<sequence length="93" mass="10265">MTNPADGLKDAMWHFLMTKGQKTNIPALKEYVYKLIALTTQKTAGQKKGISWSELDMVLFSVIVEATALVLSGELDKIEIGGVRDGDTKRHSN</sequence>
<organism evidence="1 2">
    <name type="scientific">Lachnoanaerobaculum orale</name>
    <dbReference type="NCBI Taxonomy" id="979627"/>
    <lineage>
        <taxon>Bacteria</taxon>
        <taxon>Bacillati</taxon>
        <taxon>Bacillota</taxon>
        <taxon>Clostridia</taxon>
        <taxon>Lachnospirales</taxon>
        <taxon>Lachnospiraceae</taxon>
        <taxon>Lachnoanaerobaculum</taxon>
    </lineage>
</organism>
<name>A0A3P3Q873_9FIRM</name>
<dbReference type="EMBL" id="RRCM01000001">
    <property type="protein sequence ID" value="RRJ17304.1"/>
    <property type="molecule type" value="Genomic_DNA"/>
</dbReference>